<dbReference type="Pfam" id="PF13505">
    <property type="entry name" value="OMP_b-brl"/>
    <property type="match status" value="1"/>
</dbReference>
<dbReference type="SUPFAM" id="SSF56925">
    <property type="entry name" value="OMPA-like"/>
    <property type="match status" value="1"/>
</dbReference>
<dbReference type="InterPro" id="IPR027385">
    <property type="entry name" value="Beta-barrel_OMP"/>
</dbReference>
<evidence type="ECO:0000256" key="1">
    <source>
        <dbReference type="ARBA" id="ARBA00004442"/>
    </source>
</evidence>
<dbReference type="Gene3D" id="2.40.160.20">
    <property type="match status" value="1"/>
</dbReference>
<protein>
    <submittedName>
        <fullName evidence="8">Outer membrane beta-barrel protein</fullName>
    </submittedName>
</protein>
<evidence type="ECO:0000256" key="4">
    <source>
        <dbReference type="ARBA" id="ARBA00023237"/>
    </source>
</evidence>
<comment type="similarity">
    <text evidence="5">Belongs to the Omp25/RopB family.</text>
</comment>
<keyword evidence="9" id="KW-1185">Reference proteome</keyword>
<comment type="caution">
    <text evidence="8">The sequence shown here is derived from an EMBL/GenBank/DDBJ whole genome shotgun (WGS) entry which is preliminary data.</text>
</comment>
<organism evidence="8 9">
    <name type="scientific">Chelatococcus albus</name>
    <dbReference type="NCBI Taxonomy" id="3047466"/>
    <lineage>
        <taxon>Bacteria</taxon>
        <taxon>Pseudomonadati</taxon>
        <taxon>Pseudomonadota</taxon>
        <taxon>Alphaproteobacteria</taxon>
        <taxon>Hyphomicrobiales</taxon>
        <taxon>Chelatococcaceae</taxon>
        <taxon>Chelatococcus</taxon>
    </lineage>
</organism>
<feature type="domain" description="Outer membrane protein beta-barrel" evidence="7">
    <location>
        <begin position="45"/>
        <end position="212"/>
    </location>
</feature>
<feature type="chain" id="PRO_5045329272" evidence="6">
    <location>
        <begin position="29"/>
        <end position="212"/>
    </location>
</feature>
<comment type="subcellular location">
    <subcellularLocation>
        <location evidence="1">Cell outer membrane</location>
    </subcellularLocation>
</comment>
<evidence type="ECO:0000256" key="3">
    <source>
        <dbReference type="ARBA" id="ARBA00023136"/>
    </source>
</evidence>
<accession>A0ABT7AJJ3</accession>
<keyword evidence="4" id="KW-0998">Cell outer membrane</keyword>
<gene>
    <name evidence="8" type="ORF">QNA08_13650</name>
</gene>
<evidence type="ECO:0000256" key="2">
    <source>
        <dbReference type="ARBA" id="ARBA00022729"/>
    </source>
</evidence>
<feature type="signal peptide" evidence="6">
    <location>
        <begin position="1"/>
        <end position="28"/>
    </location>
</feature>
<dbReference type="InterPro" id="IPR011250">
    <property type="entry name" value="OMP/PagP_B-barrel"/>
</dbReference>
<keyword evidence="3" id="KW-0472">Membrane</keyword>
<dbReference type="PANTHER" id="PTHR34001">
    <property type="entry name" value="BLL7405 PROTEIN"/>
    <property type="match status" value="1"/>
</dbReference>
<dbReference type="RefSeq" id="WP_283741279.1">
    <property type="nucleotide sequence ID" value="NZ_JASJEV010000008.1"/>
</dbReference>
<dbReference type="InterPro" id="IPR051692">
    <property type="entry name" value="OMP-like"/>
</dbReference>
<proteinExistence type="inferred from homology"/>
<evidence type="ECO:0000313" key="8">
    <source>
        <dbReference type="EMBL" id="MDJ1159280.1"/>
    </source>
</evidence>
<dbReference type="EMBL" id="JASJEV010000008">
    <property type="protein sequence ID" value="MDJ1159280.1"/>
    <property type="molecule type" value="Genomic_DNA"/>
</dbReference>
<evidence type="ECO:0000259" key="7">
    <source>
        <dbReference type="Pfam" id="PF13505"/>
    </source>
</evidence>
<evidence type="ECO:0000256" key="5">
    <source>
        <dbReference type="ARBA" id="ARBA00038306"/>
    </source>
</evidence>
<reference evidence="8 9" key="1">
    <citation type="submission" date="2023-05" db="EMBL/GenBank/DDBJ databases">
        <title>Chelatococcus sp. nov., a moderately thermophilic bacterium isolated from hot spring microbial mat.</title>
        <authorList>
            <person name="Hu C.-J."/>
            <person name="Li W.-J."/>
        </authorList>
    </citation>
    <scope>NUCLEOTIDE SEQUENCE [LARGE SCALE GENOMIC DNA]</scope>
    <source>
        <strain evidence="8 9">SYSU G07232</strain>
    </source>
</reference>
<dbReference type="Proteomes" id="UP001321492">
    <property type="component" value="Unassembled WGS sequence"/>
</dbReference>
<evidence type="ECO:0000256" key="6">
    <source>
        <dbReference type="SAM" id="SignalP"/>
    </source>
</evidence>
<dbReference type="PANTHER" id="PTHR34001:SF3">
    <property type="entry name" value="BLL7405 PROTEIN"/>
    <property type="match status" value="1"/>
</dbReference>
<evidence type="ECO:0000313" key="9">
    <source>
        <dbReference type="Proteomes" id="UP001321492"/>
    </source>
</evidence>
<keyword evidence="2 6" id="KW-0732">Signal</keyword>
<sequence>MKMLWCGRSVAVAGLALGLSLATDAAWASDPYAYNGGTSSSGYGAGSDWRGAYVGAHAGGGIGRGGPLNTSGFVGGVQAGFNAQADRVVIGVEGDVSLSSVDNKGYSEKYRQRWLGSLRGRAGYTFDRLLVYGTAGIAGSGQQYKDSVTKSDKTHVGWVIGAGAELQLSRSISMRGEFLRYELGSERYYTTARSGSIDTSTNVLRGGVNLRF</sequence>
<name>A0ABT7AJJ3_9HYPH</name>